<dbReference type="InterPro" id="IPR016095">
    <property type="entry name" value="Ribosomal_uL1_3-a/b-sand"/>
</dbReference>
<dbReference type="InterPro" id="IPR028364">
    <property type="entry name" value="Ribosomal_uL1/biogenesis"/>
</dbReference>
<organism evidence="4 5">
    <name type="scientific">Branchiostoma lanceolatum</name>
    <name type="common">Common lancelet</name>
    <name type="synonym">Amphioxus lanceolatum</name>
    <dbReference type="NCBI Taxonomy" id="7740"/>
    <lineage>
        <taxon>Eukaryota</taxon>
        <taxon>Metazoa</taxon>
        <taxon>Chordata</taxon>
        <taxon>Cephalochordata</taxon>
        <taxon>Leptocardii</taxon>
        <taxon>Amphioxiformes</taxon>
        <taxon>Branchiostomatidae</taxon>
        <taxon>Branchiostoma</taxon>
    </lineage>
</organism>
<dbReference type="Gene3D" id="3.40.50.790">
    <property type="match status" value="1"/>
</dbReference>
<dbReference type="Proteomes" id="UP000838412">
    <property type="component" value="Chromosome 15"/>
</dbReference>
<keyword evidence="5" id="KW-1185">Reference proteome</keyword>
<sequence>MAAPCRNARALVTCVLRVRCSSCHVRTRWEAQRQPCAVLLQQGVKSPYRTYSTPSILQVTDAEEEQRPLKPPNMVAWYPTDDVYHIRYYPWNPISLEECFQQMRRAAELEFRKPDIWVQISLQLDMKLEKKKKVEPFVGSVHLPHTITEPKKILVFATEADDVEDAKKCGAHIVGGLELIQEILQDKLDFDYCVSVPNLIPDLQVLKKKLQKKFPKKKRNTVGHDIPFMVDLWSRGQKYSALTYNHPKQEGKGHVNVIIGRLDMTDEQLTENIDCMIKAVCTHKPLTFGPFVTRAMIHAKGTPSYKFHVEPFLPEEPKDDDELK</sequence>
<dbReference type="PANTHER" id="PTHR36427:SF3">
    <property type="entry name" value="LARGE RIBOSOMAL SUBUNIT PROTEIN UL1M"/>
    <property type="match status" value="1"/>
</dbReference>
<gene>
    <name evidence="4" type="primary">MRPL1</name>
    <name evidence="4" type="ORF">BLAG_LOCUS8753</name>
</gene>
<dbReference type="GO" id="GO:1990904">
    <property type="term" value="C:ribonucleoprotein complex"/>
    <property type="evidence" value="ECO:0007669"/>
    <property type="project" value="UniProtKB-KW"/>
</dbReference>
<dbReference type="GO" id="GO:0005840">
    <property type="term" value="C:ribosome"/>
    <property type="evidence" value="ECO:0007669"/>
    <property type="project" value="UniProtKB-KW"/>
</dbReference>
<dbReference type="EMBL" id="OV696700">
    <property type="protein sequence ID" value="CAH1246889.1"/>
    <property type="molecule type" value="Genomic_DNA"/>
</dbReference>
<evidence type="ECO:0000313" key="5">
    <source>
        <dbReference type="Proteomes" id="UP000838412"/>
    </source>
</evidence>
<evidence type="ECO:0000256" key="3">
    <source>
        <dbReference type="ARBA" id="ARBA00023274"/>
    </source>
</evidence>
<dbReference type="PANTHER" id="PTHR36427">
    <property type="entry name" value="54S RIBOSOMAL PROTEIN L1, MITOCHONDRIAL"/>
    <property type="match status" value="1"/>
</dbReference>
<dbReference type="Pfam" id="PF00687">
    <property type="entry name" value="Ribosomal_L1"/>
    <property type="match status" value="1"/>
</dbReference>
<evidence type="ECO:0000313" key="4">
    <source>
        <dbReference type="EMBL" id="CAH1246889.1"/>
    </source>
</evidence>
<protein>
    <submittedName>
        <fullName evidence="4">MRPL1 protein</fullName>
    </submittedName>
</protein>
<accession>A0A8J9Z4H6</accession>
<evidence type="ECO:0000256" key="1">
    <source>
        <dbReference type="ARBA" id="ARBA00010531"/>
    </source>
</evidence>
<proteinExistence type="inferred from homology"/>
<dbReference type="InterPro" id="IPR023674">
    <property type="entry name" value="Ribosomal_uL1-like"/>
</dbReference>
<keyword evidence="2" id="KW-0689">Ribosomal protein</keyword>
<dbReference type="Gene3D" id="3.30.190.20">
    <property type="match status" value="1"/>
</dbReference>
<keyword evidence="3" id="KW-0687">Ribonucleoprotein</keyword>
<comment type="similarity">
    <text evidence="1">Belongs to the universal ribosomal protein uL1 family.</text>
</comment>
<dbReference type="AlphaFoldDB" id="A0A8J9Z4H6"/>
<evidence type="ECO:0000256" key="2">
    <source>
        <dbReference type="ARBA" id="ARBA00022980"/>
    </source>
</evidence>
<name>A0A8J9Z4H6_BRALA</name>
<dbReference type="OrthoDB" id="1747252at2759"/>
<dbReference type="CDD" id="cd00403">
    <property type="entry name" value="Ribosomal_L1"/>
    <property type="match status" value="1"/>
</dbReference>
<dbReference type="SUPFAM" id="SSF56808">
    <property type="entry name" value="Ribosomal protein L1"/>
    <property type="match status" value="1"/>
</dbReference>
<reference evidence="4" key="1">
    <citation type="submission" date="2022-01" db="EMBL/GenBank/DDBJ databases">
        <authorList>
            <person name="Braso-Vives M."/>
        </authorList>
    </citation>
    <scope>NUCLEOTIDE SEQUENCE</scope>
</reference>